<dbReference type="PANTHER" id="PTHR11139:SF125">
    <property type="entry name" value="SERINE_THREONINE-PROTEIN KINASE MEC1"/>
    <property type="match status" value="1"/>
</dbReference>
<feature type="region of interest" description="Disordered" evidence="16">
    <location>
        <begin position="1"/>
        <end position="35"/>
    </location>
</feature>
<dbReference type="GO" id="GO:0004674">
    <property type="term" value="F:protein serine/threonine kinase activity"/>
    <property type="evidence" value="ECO:0007669"/>
    <property type="project" value="UniProtKB-KW"/>
</dbReference>
<evidence type="ECO:0000313" key="20">
    <source>
        <dbReference type="EMBL" id="KAF2032323.1"/>
    </source>
</evidence>
<evidence type="ECO:0000256" key="16">
    <source>
        <dbReference type="SAM" id="MobiDB-lite"/>
    </source>
</evidence>
<evidence type="ECO:0000256" key="2">
    <source>
        <dbReference type="ARBA" id="ARBA00010769"/>
    </source>
</evidence>
<dbReference type="SMART" id="SM00146">
    <property type="entry name" value="PI3Kc"/>
    <property type="match status" value="1"/>
</dbReference>
<evidence type="ECO:0000256" key="10">
    <source>
        <dbReference type="ARBA" id="ARBA00022840"/>
    </source>
</evidence>
<evidence type="ECO:0000256" key="7">
    <source>
        <dbReference type="ARBA" id="ARBA00022741"/>
    </source>
</evidence>
<feature type="compositionally biased region" description="Polar residues" evidence="16">
    <location>
        <begin position="1"/>
        <end position="11"/>
    </location>
</feature>
<evidence type="ECO:0000256" key="4">
    <source>
        <dbReference type="ARBA" id="ARBA00012513"/>
    </source>
</evidence>
<dbReference type="InterPro" id="IPR018936">
    <property type="entry name" value="PI3/4_kinase_CS"/>
</dbReference>
<dbReference type="Gene3D" id="3.30.1010.10">
    <property type="entry name" value="Phosphatidylinositol 3-kinase Catalytic Subunit, Chain A, domain 4"/>
    <property type="match status" value="1"/>
</dbReference>
<keyword evidence="6" id="KW-0808">Transferase</keyword>
<gene>
    <name evidence="20" type="ORF">EK21DRAFT_61062</name>
</gene>
<feature type="domain" description="FATC" evidence="19">
    <location>
        <begin position="2483"/>
        <end position="2515"/>
    </location>
</feature>
<dbReference type="SUPFAM" id="SSF48371">
    <property type="entry name" value="ARM repeat"/>
    <property type="match status" value="1"/>
</dbReference>
<evidence type="ECO:0000259" key="18">
    <source>
        <dbReference type="PROSITE" id="PS51189"/>
    </source>
</evidence>
<evidence type="ECO:0000256" key="12">
    <source>
        <dbReference type="ARBA" id="ARBA00023242"/>
    </source>
</evidence>
<evidence type="ECO:0000256" key="13">
    <source>
        <dbReference type="ARBA" id="ARBA00025079"/>
    </source>
</evidence>
<keyword evidence="11" id="KW-0234">DNA repair</keyword>
<comment type="similarity">
    <text evidence="2">Belongs to the PI3/PI4-kinase family. ATM subfamily.</text>
</comment>
<evidence type="ECO:0000256" key="1">
    <source>
        <dbReference type="ARBA" id="ARBA00004123"/>
    </source>
</evidence>
<proteinExistence type="inferred from homology"/>
<keyword evidence="9" id="KW-0418">Kinase</keyword>
<dbReference type="InterPro" id="IPR016024">
    <property type="entry name" value="ARM-type_fold"/>
</dbReference>
<keyword evidence="5" id="KW-0723">Serine/threonine-protein kinase</keyword>
<dbReference type="InterPro" id="IPR036940">
    <property type="entry name" value="PI3/4_kinase_cat_sf"/>
</dbReference>
<evidence type="ECO:0000256" key="6">
    <source>
        <dbReference type="ARBA" id="ARBA00022679"/>
    </source>
</evidence>
<feature type="domain" description="PI3K/PI4K catalytic" evidence="17">
    <location>
        <begin position="2179"/>
        <end position="2482"/>
    </location>
</feature>
<dbReference type="InterPro" id="IPR011009">
    <property type="entry name" value="Kinase-like_dom_sf"/>
</dbReference>
<feature type="domain" description="FAT" evidence="18">
    <location>
        <begin position="1491"/>
        <end position="2067"/>
    </location>
</feature>
<dbReference type="PROSITE" id="PS51190">
    <property type="entry name" value="FATC"/>
    <property type="match status" value="1"/>
</dbReference>
<dbReference type="PROSITE" id="PS51189">
    <property type="entry name" value="FAT"/>
    <property type="match status" value="1"/>
</dbReference>
<dbReference type="PROSITE" id="PS00916">
    <property type="entry name" value="PI3_4_KINASE_2"/>
    <property type="match status" value="1"/>
</dbReference>
<dbReference type="Gene3D" id="1.10.1070.11">
    <property type="entry name" value="Phosphatidylinositol 3-/4-kinase, catalytic domain"/>
    <property type="match status" value="1"/>
</dbReference>
<comment type="function">
    <text evidence="13">Serine/threonine protein kinase which activates checkpoint signaling upon genotoxic stresses such as ionizing radiation (IR), ultraviolet light (UV), or DNA replication stalling, thereby acting as a DNA damage sensor. Recognizes the substrate consensus sequence [ST]-Q. Phosphorylates histone H2A to form H2AS128ph (gamma-H2A) at sites of DNA damage, involved in the regulation of DNA damage response mechanism. Required for the control of telomere length and genome stability.</text>
</comment>
<protein>
    <recommendedName>
        <fullName evidence="4">non-specific serine/threonine protein kinase</fullName>
        <ecNumber evidence="4">2.7.11.1</ecNumber>
    </recommendedName>
</protein>
<comment type="caution">
    <text evidence="20">The sequence shown here is derived from an EMBL/GenBank/DDBJ whole genome shotgun (WGS) entry which is preliminary data.</text>
</comment>
<dbReference type="InterPro" id="IPR014009">
    <property type="entry name" value="PIK_FAT"/>
</dbReference>
<dbReference type="EC" id="2.7.11.1" evidence="4"/>
<organism evidence="20 21">
    <name type="scientific">Setomelanomma holmii</name>
    <dbReference type="NCBI Taxonomy" id="210430"/>
    <lineage>
        <taxon>Eukaryota</taxon>
        <taxon>Fungi</taxon>
        <taxon>Dikarya</taxon>
        <taxon>Ascomycota</taxon>
        <taxon>Pezizomycotina</taxon>
        <taxon>Dothideomycetes</taxon>
        <taxon>Pleosporomycetidae</taxon>
        <taxon>Pleosporales</taxon>
        <taxon>Pleosporineae</taxon>
        <taxon>Phaeosphaeriaceae</taxon>
        <taxon>Setomelanomma</taxon>
    </lineage>
</organism>
<evidence type="ECO:0000256" key="3">
    <source>
        <dbReference type="ARBA" id="ARBA00011370"/>
    </source>
</evidence>
<keyword evidence="7" id="KW-0547">Nucleotide-binding</keyword>
<dbReference type="SMART" id="SM01343">
    <property type="entry name" value="FATC"/>
    <property type="match status" value="1"/>
</dbReference>
<dbReference type="InterPro" id="IPR011990">
    <property type="entry name" value="TPR-like_helical_dom_sf"/>
</dbReference>
<dbReference type="Pfam" id="PF23593">
    <property type="entry name" value="HEAT_ATR"/>
    <property type="match status" value="1"/>
</dbReference>
<dbReference type="CDD" id="cd00892">
    <property type="entry name" value="PIKKc_ATR"/>
    <property type="match status" value="1"/>
</dbReference>
<evidence type="ECO:0000256" key="11">
    <source>
        <dbReference type="ARBA" id="ARBA00023204"/>
    </source>
</evidence>
<dbReference type="InterPro" id="IPR003151">
    <property type="entry name" value="PIK-rel_kinase_FAT"/>
</dbReference>
<comment type="catalytic activity">
    <reaction evidence="14">
        <text>L-threonyl-[protein] + ATP = O-phospho-L-threonyl-[protein] + ADP + H(+)</text>
        <dbReference type="Rhea" id="RHEA:46608"/>
        <dbReference type="Rhea" id="RHEA-COMP:11060"/>
        <dbReference type="Rhea" id="RHEA-COMP:11605"/>
        <dbReference type="ChEBI" id="CHEBI:15378"/>
        <dbReference type="ChEBI" id="CHEBI:30013"/>
        <dbReference type="ChEBI" id="CHEBI:30616"/>
        <dbReference type="ChEBI" id="CHEBI:61977"/>
        <dbReference type="ChEBI" id="CHEBI:456216"/>
        <dbReference type="EC" id="2.7.11.1"/>
    </reaction>
</comment>
<dbReference type="Pfam" id="PF00454">
    <property type="entry name" value="PI3_PI4_kinase"/>
    <property type="match status" value="1"/>
</dbReference>
<evidence type="ECO:0000259" key="17">
    <source>
        <dbReference type="PROSITE" id="PS50290"/>
    </source>
</evidence>
<dbReference type="FunFam" id="1.10.1070.11:FF:000032">
    <property type="entry name" value="Protein kinase rad3"/>
    <property type="match status" value="1"/>
</dbReference>
<comment type="subcellular location">
    <subcellularLocation>
        <location evidence="1">Nucleus</location>
    </subcellularLocation>
</comment>
<dbReference type="InterPro" id="IPR003152">
    <property type="entry name" value="FATC_dom"/>
</dbReference>
<keyword evidence="8" id="KW-0227">DNA damage</keyword>
<sequence length="2515" mass="282260">MARKGGTSTQHMGPPPTTTGLANVNGNTATNYNPPPSTIAAQIVQNASNLHNRQDTAAKVSFGELVKEFLQHPSTDEPNPQLVALICVVAQAGLEELFKDDPFTHDQQTQQGIDSISALKLIIQKKPHLLLIAKDADDEGSPRPPLFLWLFPKVLGLLTHVTLQPLHQHAQDLLSLCIGVFSRSPVSRHNAITLEALYRSSIHYIIAELDVASNPSAPPTRSFQMQLPSSGSIASFWPESQQFVALPQELQRTVAPQLGAIYIAFHLLLALGNVARWHQRGTFNSIAFEHNEPWLIDTSHELWQYFKRWTTGVTKRTFHAETIDLYLQTLESAALPATQTRRSASSSTKTTRTLGNELCSLLERSDISTMNQRRLASLLIRLKISINDSSSHASIAARRRVNAPLCIAEDLKRAVSRICRNVERFTTLTKDLQSALCLWTSPDSWPIEISEARRELCTDASTSFADQRLLYDGATVLKTFRALNIGEDDDRPTKRRRTLPEMSDNVNRPTYEQLLIYLNGSNQEAPMLNLANLHNIIQAKYSCMQDDPSMNESQQCDILSALGKIACAGSHCLRASTTSPEQWQTSACVLCDSSDQMVRHAEMHWDNKEGGDDWKDAIAAMLVITNEVKFQNCAKARVHMAITIGRVFNHIVDVDYLKLEDCELGQWLLRSLSRSLRELKIAAARSLMVFLRQDISSKRVLEKNRRSTVEFLGEIAKRDVISDHETLILAYGLVASVSGEMELPIILHHLIEYLGHNNALICGLAYTELDLIAIAFHTNTTQLLKPYWRVFAVSVVRDIINKPQKAQLLADLTEQSVRQLLILTEGDTLPHLVLTKRRDIIEKIAQARKATVAEVLTQPRRNLAKILALLLCQNVKDIESSTMDTLAAIEPALREGSSNRLDALINVDITGVAIEILMLAADRDGEKKKLCHRGFATLAMLADTKNGQRKSTSKSRNLDAFCETHILGIIAYFTNIIESPLAQGKTMSQPLSERKRSIGAITELISLARSKVNGALPQFRACLQSAMADPDLCDDAFFAWRAFLSALTADDTLLVVDQTFALIVQNWSLLSEETQSQANQTIIDLTQQYEKQLRERVEYLPSLADIPMLSKTEAELVRFKEMVDTVKTFQAFSNRCKDQNAVVVRRALTELVPFLDANQKHLHQPTVGQKPLPVLEALTRSLLDASIRFSEDHQDIAILCAQCLGIIGGLDPYRVESVREKKRVLMLSNFSRRDEDIDFVALLLEQVLVKVFLTTTNAKAQGWIAYVMQEMLKHCGFSALSSATGSRSSQASTEAQRWNEIPEPVRNVLTPFQSSRYSVNLDPNLRYRGPDYPIFSSSTSHGTWLQTFVYDLLQKGQGVNVEMIFPVLARVIRGYDLSIATFILPFAALNVIVSDDEQNMNSVKHELLTVLQTEILSPEQSSATLVKQCSENVFQVLDYLSMWLQEKRKAVTEARAIGGKTGRGVSDEEEMNAIKQISRVEGVLQLIPAEVISRRAVECGSYARALFHWEQYIRQQQHVKGGAKQWFSERDDMLQHLQMIYAQIDEPDSIEGISAHLRVLNPEQQIIEDRKAGRWTAAQSWYEIALAEKPDDTEIQINLLTCLKESGQYDSILNYVDGFHASNSLSSSILPFAAEAAWSAGKWEQLERILGSSPAQDGNTFLDFNVGVGRALLALRRKDGAEFKAIITTLRALQAASLSPSTTASLQACHEQLVKLHALYEMEAVSGATATKVPDRDVILENLDRRLDVIGAYTSDKQYLLGVRRATMSLSRIDFTNLDIAAAWLTTGRLARKGDFITTAFNSVMHAERLGDTASKIEYSKLLWKEGHHRKAIQNLRGAIESNVFQSEETVPINVSVTTAGDGGEHNNRIRCHAQLLLAKWLDRSGQTKSGALKDEYVAGVMAYPRWDKGHYYLGRYYLKLFESEKRQPISKQSPEYLTGSLLKLVIENFVRSTVYGCKYYYQTLPKILTLWLDMGMEVINSAPRTTRDKEFHDHRLSYLDHINKYLKRYAGERMPAFAWYTAFPQIITRISHPNKSVWEALQTIILRVSSTYPQQSLWSLLAVLHSTQGDRHDRGGMVLKKLRELSKRKGAALDLKAMIIQGQRLTDALLAACDAPVEPRISHVSLSKDLGFSHTLAPCQLVVPIEANMLPNLPASNDSKVIRLHNPFPQDAITINAFMDDVLVLSSLQRPRKVDVRGSDGRSYGLLCKPKDDLRKDQRLMEFNAMINRALQKDIESSKRRLYIKTYAVTPLNEECGTIEWVEGLKPMRDIIIRAYRQHNVPIDYGEIRLLLNEASSSLSKVPIFTEKILGKFQPVLHEWFVETFPEPEAWFNARLRYTRSGAVMSIVGHVLGLGDRHGENVLLEQGDGGTFHVDFNCLFDKGLTFEKPELVPFRLTHNMVDAMGPQGIEGPFRKAAELTYRLLRQHEDTLITILETFVHDPTADFLGGRKRKKINGVPDTPQEVLDMVRTKVNGYLKGESVPLSVEGYVDALIAMAKDPVNLAAMYIGWCAFF</sequence>
<dbReference type="SMART" id="SM00802">
    <property type="entry name" value="UME"/>
    <property type="match status" value="1"/>
</dbReference>
<dbReference type="InterPro" id="IPR000403">
    <property type="entry name" value="PI3/4_kinase_cat_dom"/>
</dbReference>
<evidence type="ECO:0000256" key="9">
    <source>
        <dbReference type="ARBA" id="ARBA00022777"/>
    </source>
</evidence>
<evidence type="ECO:0000256" key="8">
    <source>
        <dbReference type="ARBA" id="ARBA00022763"/>
    </source>
</evidence>
<dbReference type="GO" id="GO:0000723">
    <property type="term" value="P:telomere maintenance"/>
    <property type="evidence" value="ECO:0007669"/>
    <property type="project" value="TreeGrafter"/>
</dbReference>
<dbReference type="Pfam" id="PF25030">
    <property type="entry name" value="M-HEAT_ATR"/>
    <property type="match status" value="1"/>
</dbReference>
<dbReference type="InterPro" id="IPR050517">
    <property type="entry name" value="DDR_Repair_Kinase"/>
</dbReference>
<dbReference type="InterPro" id="IPR012993">
    <property type="entry name" value="UME"/>
</dbReference>
<evidence type="ECO:0000313" key="21">
    <source>
        <dbReference type="Proteomes" id="UP000799777"/>
    </source>
</evidence>
<keyword evidence="21" id="KW-1185">Reference proteome</keyword>
<dbReference type="GO" id="GO:0005634">
    <property type="term" value="C:nucleus"/>
    <property type="evidence" value="ECO:0007669"/>
    <property type="project" value="UniProtKB-SubCell"/>
</dbReference>
<keyword evidence="12" id="KW-0539">Nucleus</keyword>
<dbReference type="GO" id="GO:0000077">
    <property type="term" value="P:DNA damage checkpoint signaling"/>
    <property type="evidence" value="ECO:0007669"/>
    <property type="project" value="TreeGrafter"/>
</dbReference>
<dbReference type="Gene3D" id="1.25.40.10">
    <property type="entry name" value="Tetratricopeptide repeat domain"/>
    <property type="match status" value="1"/>
</dbReference>
<dbReference type="GO" id="GO:0006281">
    <property type="term" value="P:DNA repair"/>
    <property type="evidence" value="ECO:0007669"/>
    <property type="project" value="UniProtKB-KW"/>
</dbReference>
<dbReference type="Pfam" id="PF02259">
    <property type="entry name" value="FAT"/>
    <property type="match status" value="1"/>
</dbReference>
<evidence type="ECO:0000256" key="14">
    <source>
        <dbReference type="ARBA" id="ARBA00047899"/>
    </source>
</evidence>
<dbReference type="Pfam" id="PF02260">
    <property type="entry name" value="FATC"/>
    <property type="match status" value="1"/>
</dbReference>
<feature type="compositionally biased region" description="Polar residues" evidence="16">
    <location>
        <begin position="18"/>
        <end position="32"/>
    </location>
</feature>
<comment type="subunit">
    <text evidence="3">Associates with DNA double-strand breaks.</text>
</comment>
<evidence type="ECO:0000256" key="15">
    <source>
        <dbReference type="ARBA" id="ARBA00048679"/>
    </source>
</evidence>
<accession>A0A9P4HD29</accession>
<dbReference type="SUPFAM" id="SSF56112">
    <property type="entry name" value="Protein kinase-like (PK-like)"/>
    <property type="match status" value="1"/>
</dbReference>
<dbReference type="GO" id="GO:0005524">
    <property type="term" value="F:ATP binding"/>
    <property type="evidence" value="ECO:0007669"/>
    <property type="project" value="UniProtKB-KW"/>
</dbReference>
<dbReference type="PROSITE" id="PS50290">
    <property type="entry name" value="PI3_4_KINASE_3"/>
    <property type="match status" value="1"/>
</dbReference>
<dbReference type="PANTHER" id="PTHR11139">
    <property type="entry name" value="ATAXIA TELANGIECTASIA MUTATED ATM -RELATED"/>
    <property type="match status" value="1"/>
</dbReference>
<comment type="catalytic activity">
    <reaction evidence="15">
        <text>L-seryl-[protein] + ATP = O-phospho-L-seryl-[protein] + ADP + H(+)</text>
        <dbReference type="Rhea" id="RHEA:17989"/>
        <dbReference type="Rhea" id="RHEA-COMP:9863"/>
        <dbReference type="Rhea" id="RHEA-COMP:11604"/>
        <dbReference type="ChEBI" id="CHEBI:15378"/>
        <dbReference type="ChEBI" id="CHEBI:29999"/>
        <dbReference type="ChEBI" id="CHEBI:30616"/>
        <dbReference type="ChEBI" id="CHEBI:83421"/>
        <dbReference type="ChEBI" id="CHEBI:456216"/>
        <dbReference type="EC" id="2.7.11.1"/>
    </reaction>
</comment>
<dbReference type="Pfam" id="PF08064">
    <property type="entry name" value="UME"/>
    <property type="match status" value="1"/>
</dbReference>
<keyword evidence="10" id="KW-0067">ATP-binding</keyword>
<dbReference type="GO" id="GO:0005694">
    <property type="term" value="C:chromosome"/>
    <property type="evidence" value="ECO:0007669"/>
    <property type="project" value="TreeGrafter"/>
</dbReference>
<dbReference type="InterPro" id="IPR057564">
    <property type="entry name" value="HEAT_ATR"/>
</dbReference>
<dbReference type="OrthoDB" id="381190at2759"/>
<evidence type="ECO:0000256" key="5">
    <source>
        <dbReference type="ARBA" id="ARBA00022527"/>
    </source>
</evidence>
<evidence type="ECO:0000259" key="19">
    <source>
        <dbReference type="PROSITE" id="PS51190"/>
    </source>
</evidence>
<dbReference type="EMBL" id="ML978173">
    <property type="protein sequence ID" value="KAF2032323.1"/>
    <property type="molecule type" value="Genomic_DNA"/>
</dbReference>
<dbReference type="InterPro" id="IPR056802">
    <property type="entry name" value="ATR-like_M-HEAT"/>
</dbReference>
<dbReference type="Proteomes" id="UP000799777">
    <property type="component" value="Unassembled WGS sequence"/>
</dbReference>
<name>A0A9P4HD29_9PLEO</name>
<reference evidence="20" key="1">
    <citation type="journal article" date="2020" name="Stud. Mycol.">
        <title>101 Dothideomycetes genomes: a test case for predicting lifestyles and emergence of pathogens.</title>
        <authorList>
            <person name="Haridas S."/>
            <person name="Albert R."/>
            <person name="Binder M."/>
            <person name="Bloem J."/>
            <person name="Labutti K."/>
            <person name="Salamov A."/>
            <person name="Andreopoulos B."/>
            <person name="Baker S."/>
            <person name="Barry K."/>
            <person name="Bills G."/>
            <person name="Bluhm B."/>
            <person name="Cannon C."/>
            <person name="Castanera R."/>
            <person name="Culley D."/>
            <person name="Daum C."/>
            <person name="Ezra D."/>
            <person name="Gonzalez J."/>
            <person name="Henrissat B."/>
            <person name="Kuo A."/>
            <person name="Liang C."/>
            <person name="Lipzen A."/>
            <person name="Lutzoni F."/>
            <person name="Magnuson J."/>
            <person name="Mondo S."/>
            <person name="Nolan M."/>
            <person name="Ohm R."/>
            <person name="Pangilinan J."/>
            <person name="Park H.-J."/>
            <person name="Ramirez L."/>
            <person name="Alfaro M."/>
            <person name="Sun H."/>
            <person name="Tritt A."/>
            <person name="Yoshinaga Y."/>
            <person name="Zwiers L.-H."/>
            <person name="Turgeon B."/>
            <person name="Goodwin S."/>
            <person name="Spatafora J."/>
            <person name="Crous P."/>
            <person name="Grigoriev I."/>
        </authorList>
    </citation>
    <scope>NUCLEOTIDE SEQUENCE</scope>
    <source>
        <strain evidence="20">CBS 110217</strain>
    </source>
</reference>